<evidence type="ECO:0000313" key="2">
    <source>
        <dbReference type="Proteomes" id="UP001324287"/>
    </source>
</evidence>
<reference evidence="1 2" key="1">
    <citation type="submission" date="2023-12" db="EMBL/GenBank/DDBJ databases">
        <title>Blastococcus brunescens sp. nov., an actonobacterium isolated from sandstone collected in sahara desert.</title>
        <authorList>
            <person name="Gtari M."/>
            <person name="Ghodhbane F."/>
        </authorList>
    </citation>
    <scope>NUCLEOTIDE SEQUENCE [LARGE SCALE GENOMIC DNA]</scope>
    <source>
        <strain evidence="1 2">BMG 8361</strain>
    </source>
</reference>
<proteinExistence type="predicted"/>
<accession>A0ABZ1B6T9</accession>
<dbReference type="InterPro" id="IPR021441">
    <property type="entry name" value="DUF3090"/>
</dbReference>
<sequence length="183" mass="19570">MPRQVHLFERPTRFVAGTVGQPGDRTFYLQASDETGRTVSVALEKTQVQVLADRMNELLDEVAGRATAVIPAEAEVDDLEPLTAPVDEEFRVAAMGLAWDGSAEAVVVEAVAAGDEPIDEEAILSDSDDGPDALRVTITPVAARAFVARARRVVAAGRPPCPLCSLPLDPAGHVCPRQNGYRR</sequence>
<evidence type="ECO:0000313" key="1">
    <source>
        <dbReference type="EMBL" id="WRL66464.1"/>
    </source>
</evidence>
<dbReference type="Pfam" id="PF11290">
    <property type="entry name" value="DUF3090"/>
    <property type="match status" value="1"/>
</dbReference>
<protein>
    <submittedName>
        <fullName evidence="1">DUF3090 family protein</fullName>
    </submittedName>
</protein>
<dbReference type="Proteomes" id="UP001324287">
    <property type="component" value="Chromosome"/>
</dbReference>
<dbReference type="NCBIfam" id="TIGR03847">
    <property type="entry name" value="conserved hypothetical protein"/>
    <property type="match status" value="1"/>
</dbReference>
<keyword evidence="2" id="KW-1185">Reference proteome</keyword>
<organism evidence="1 2">
    <name type="scientific">Blastococcus brunescens</name>
    <dbReference type="NCBI Taxonomy" id="1564165"/>
    <lineage>
        <taxon>Bacteria</taxon>
        <taxon>Bacillati</taxon>
        <taxon>Actinomycetota</taxon>
        <taxon>Actinomycetes</taxon>
        <taxon>Geodermatophilales</taxon>
        <taxon>Geodermatophilaceae</taxon>
        <taxon>Blastococcus</taxon>
    </lineage>
</organism>
<dbReference type="EMBL" id="CP141261">
    <property type="protein sequence ID" value="WRL66464.1"/>
    <property type="molecule type" value="Genomic_DNA"/>
</dbReference>
<gene>
    <name evidence="1" type="ORF">U6N30_14210</name>
</gene>
<dbReference type="RefSeq" id="WP_324277776.1">
    <property type="nucleotide sequence ID" value="NZ_CP141261.1"/>
</dbReference>
<name>A0ABZ1B6T9_9ACTN</name>